<evidence type="ECO:0000313" key="3">
    <source>
        <dbReference type="EMBL" id="CAE8581050.1"/>
    </source>
</evidence>
<dbReference type="InterPro" id="IPR001660">
    <property type="entry name" value="SAM"/>
</dbReference>
<organism evidence="3 4">
    <name type="scientific">Polarella glacialis</name>
    <name type="common">Dinoflagellate</name>
    <dbReference type="NCBI Taxonomy" id="89957"/>
    <lineage>
        <taxon>Eukaryota</taxon>
        <taxon>Sar</taxon>
        <taxon>Alveolata</taxon>
        <taxon>Dinophyceae</taxon>
        <taxon>Suessiales</taxon>
        <taxon>Suessiaceae</taxon>
        <taxon>Polarella</taxon>
    </lineage>
</organism>
<protein>
    <recommendedName>
        <fullName evidence="2">SAM domain-containing protein</fullName>
    </recommendedName>
</protein>
<name>A0A813D3J4_POLGL</name>
<sequence length="176" mass="19126">MATQNWQAEEAATFISELCELPQYALTFQRNLSIRSLLDLRSRGALTKGLCRAGIFDLGHQRRINAELGSLEAGMPPEVLDGSMQLLRSSSSGFLASIAAQTLLSSQHKRQAMKLPAISRSISVVSDPTINVGSPPRSLTANHLLVRAASTGSLAPEVTRSIDRRTPAPFDRVMQR</sequence>
<dbReference type="AlphaFoldDB" id="A0A813D3J4"/>
<reference evidence="3" key="1">
    <citation type="submission" date="2021-02" db="EMBL/GenBank/DDBJ databases">
        <authorList>
            <person name="Dougan E. K."/>
            <person name="Rhodes N."/>
            <person name="Thang M."/>
            <person name="Chan C."/>
        </authorList>
    </citation>
    <scope>NUCLEOTIDE SEQUENCE</scope>
</reference>
<dbReference type="PROSITE" id="PS50105">
    <property type="entry name" value="SAM_DOMAIN"/>
    <property type="match status" value="1"/>
</dbReference>
<proteinExistence type="predicted"/>
<accession>A0A813D3J4</accession>
<dbReference type="Proteomes" id="UP000654075">
    <property type="component" value="Unassembled WGS sequence"/>
</dbReference>
<dbReference type="OrthoDB" id="430032at2759"/>
<evidence type="ECO:0000313" key="4">
    <source>
        <dbReference type="Proteomes" id="UP000654075"/>
    </source>
</evidence>
<evidence type="ECO:0000259" key="2">
    <source>
        <dbReference type="PROSITE" id="PS50105"/>
    </source>
</evidence>
<feature type="region of interest" description="Disordered" evidence="1">
    <location>
        <begin position="157"/>
        <end position="176"/>
    </location>
</feature>
<comment type="caution">
    <text evidence="3">The sequence shown here is derived from an EMBL/GenBank/DDBJ whole genome shotgun (WGS) entry which is preliminary data.</text>
</comment>
<evidence type="ECO:0000256" key="1">
    <source>
        <dbReference type="SAM" id="MobiDB-lite"/>
    </source>
</evidence>
<dbReference type="EMBL" id="CAJNNV010000013">
    <property type="protein sequence ID" value="CAE8581050.1"/>
    <property type="molecule type" value="Genomic_DNA"/>
</dbReference>
<feature type="domain" description="SAM" evidence="2">
    <location>
        <begin position="6"/>
        <end position="74"/>
    </location>
</feature>
<keyword evidence="4" id="KW-1185">Reference proteome</keyword>
<gene>
    <name evidence="3" type="ORF">PGLA1383_LOCUS83</name>
</gene>